<evidence type="ECO:0000313" key="1">
    <source>
        <dbReference type="EMBL" id="RXG90423.1"/>
    </source>
</evidence>
<dbReference type="Proteomes" id="UP000289946">
    <property type="component" value="Unassembled WGS sequence"/>
</dbReference>
<dbReference type="EMBL" id="RDRA01000017">
    <property type="protein sequence ID" value="RXG90423.1"/>
    <property type="molecule type" value="Genomic_DNA"/>
</dbReference>
<sequence length="116" mass="13139">MLFMAIERFKNSDAMAVYSRYREKPTGGPDGQMVPGLWRPTARPEGLTLVGNWIEENFDRCFQLMESSDLALMQQWTLGTAYDLLDFEIVPVRTSAETGESIAPYIDKAALRSLDK</sequence>
<organism evidence="1 2">
    <name type="scientific">Bradyrhizobium zhanjiangense</name>
    <dbReference type="NCBI Taxonomy" id="1325107"/>
    <lineage>
        <taxon>Bacteria</taxon>
        <taxon>Pseudomonadati</taxon>
        <taxon>Pseudomonadota</taxon>
        <taxon>Alphaproteobacteria</taxon>
        <taxon>Hyphomicrobiales</taxon>
        <taxon>Nitrobacteraceae</taxon>
        <taxon>Bradyrhizobium</taxon>
    </lineage>
</organism>
<dbReference type="Pfam" id="PF11746">
    <property type="entry name" value="DUF3303"/>
    <property type="match status" value="1"/>
</dbReference>
<name>A0ABY0DE79_9BRAD</name>
<gene>
    <name evidence="1" type="ORF">EAS62_28365</name>
</gene>
<proteinExistence type="predicted"/>
<evidence type="ECO:0000313" key="2">
    <source>
        <dbReference type="Proteomes" id="UP000289946"/>
    </source>
</evidence>
<protein>
    <submittedName>
        <fullName evidence="1">DUF3303 domain-containing protein</fullName>
    </submittedName>
</protein>
<keyword evidence="2" id="KW-1185">Reference proteome</keyword>
<comment type="caution">
    <text evidence="1">The sequence shown here is derived from an EMBL/GenBank/DDBJ whole genome shotgun (WGS) entry which is preliminary data.</text>
</comment>
<accession>A0ABY0DE79</accession>
<dbReference type="InterPro" id="IPR021734">
    <property type="entry name" value="DUF3303"/>
</dbReference>
<reference evidence="1 2" key="1">
    <citation type="submission" date="2018-10" db="EMBL/GenBank/DDBJ databases">
        <title>Bradyrhizobium sp. nov., isolated from effective nodules of peanut in China.</title>
        <authorList>
            <person name="Li Y."/>
        </authorList>
    </citation>
    <scope>NUCLEOTIDE SEQUENCE [LARGE SCALE GENOMIC DNA]</scope>
    <source>
        <strain evidence="1 2">CCBAU 51781</strain>
    </source>
</reference>